<protein>
    <submittedName>
        <fullName evidence="6">TetR-type regulator</fullName>
    </submittedName>
</protein>
<dbReference type="Proteomes" id="UP000254978">
    <property type="component" value="Unassembled WGS sequence"/>
</dbReference>
<evidence type="ECO:0000256" key="2">
    <source>
        <dbReference type="ARBA" id="ARBA00023125"/>
    </source>
</evidence>
<dbReference type="PANTHER" id="PTHR30055:SF234">
    <property type="entry name" value="HTH-TYPE TRANSCRIPTIONAL REGULATOR BETI"/>
    <property type="match status" value="1"/>
</dbReference>
<gene>
    <name evidence="6" type="ORF">NCTC10821_02192</name>
</gene>
<organism evidence="6 7">
    <name type="scientific">Mycolicibacterium tokaiense</name>
    <dbReference type="NCBI Taxonomy" id="39695"/>
    <lineage>
        <taxon>Bacteria</taxon>
        <taxon>Bacillati</taxon>
        <taxon>Actinomycetota</taxon>
        <taxon>Actinomycetes</taxon>
        <taxon>Mycobacteriales</taxon>
        <taxon>Mycobacteriaceae</taxon>
        <taxon>Mycolicibacterium</taxon>
    </lineage>
</organism>
<dbReference type="SUPFAM" id="SSF46689">
    <property type="entry name" value="Homeodomain-like"/>
    <property type="match status" value="1"/>
</dbReference>
<evidence type="ECO:0000313" key="6">
    <source>
        <dbReference type="EMBL" id="STZ58678.1"/>
    </source>
</evidence>
<keyword evidence="2" id="KW-0238">DNA-binding</keyword>
<dbReference type="PANTHER" id="PTHR30055">
    <property type="entry name" value="HTH-TYPE TRANSCRIPTIONAL REGULATOR RUTR"/>
    <property type="match status" value="1"/>
</dbReference>
<dbReference type="OrthoDB" id="9795011at2"/>
<keyword evidence="1" id="KW-0805">Transcription regulation</keyword>
<keyword evidence="7" id="KW-1185">Reference proteome</keyword>
<dbReference type="Pfam" id="PF21597">
    <property type="entry name" value="TetR_C_43"/>
    <property type="match status" value="1"/>
</dbReference>
<reference evidence="6 7" key="1">
    <citation type="submission" date="2018-06" db="EMBL/GenBank/DDBJ databases">
        <authorList>
            <consortium name="Pathogen Informatics"/>
            <person name="Doyle S."/>
        </authorList>
    </citation>
    <scope>NUCLEOTIDE SEQUENCE [LARGE SCALE GENOMIC DNA]</scope>
    <source>
        <strain evidence="6 7">NCTC10821</strain>
    </source>
</reference>
<dbReference type="GO" id="GO:0003700">
    <property type="term" value="F:DNA-binding transcription factor activity"/>
    <property type="evidence" value="ECO:0007669"/>
    <property type="project" value="TreeGrafter"/>
</dbReference>
<dbReference type="InterPro" id="IPR001647">
    <property type="entry name" value="HTH_TetR"/>
</dbReference>
<dbReference type="GO" id="GO:0000976">
    <property type="term" value="F:transcription cis-regulatory region binding"/>
    <property type="evidence" value="ECO:0007669"/>
    <property type="project" value="TreeGrafter"/>
</dbReference>
<dbReference type="InterPro" id="IPR009057">
    <property type="entry name" value="Homeodomain-like_sf"/>
</dbReference>
<dbReference type="Gene3D" id="1.10.357.10">
    <property type="entry name" value="Tetracycline Repressor, domain 2"/>
    <property type="match status" value="1"/>
</dbReference>
<dbReference type="InterPro" id="IPR050109">
    <property type="entry name" value="HTH-type_TetR-like_transc_reg"/>
</dbReference>
<evidence type="ECO:0000259" key="4">
    <source>
        <dbReference type="Pfam" id="PF00440"/>
    </source>
</evidence>
<keyword evidence="3" id="KW-0804">Transcription</keyword>
<accession>A0A378TCY8</accession>
<dbReference type="AlphaFoldDB" id="A0A378TCY8"/>
<dbReference type="RefSeq" id="WP_115278418.1">
    <property type="nucleotide sequence ID" value="NZ_AP022600.1"/>
</dbReference>
<evidence type="ECO:0000256" key="1">
    <source>
        <dbReference type="ARBA" id="ARBA00023015"/>
    </source>
</evidence>
<proteinExistence type="predicted"/>
<dbReference type="Pfam" id="PF00440">
    <property type="entry name" value="TetR_N"/>
    <property type="match status" value="1"/>
</dbReference>
<dbReference type="InterPro" id="IPR049445">
    <property type="entry name" value="TetR_SbtR-like_C"/>
</dbReference>
<name>A0A378TCY8_9MYCO</name>
<dbReference type="InterPro" id="IPR036271">
    <property type="entry name" value="Tet_transcr_reg_TetR-rel_C_sf"/>
</dbReference>
<evidence type="ECO:0000313" key="7">
    <source>
        <dbReference type="Proteomes" id="UP000254978"/>
    </source>
</evidence>
<evidence type="ECO:0000256" key="3">
    <source>
        <dbReference type="ARBA" id="ARBA00023163"/>
    </source>
</evidence>
<sequence>MAPLRSDAARNHARILDAARSLAGNGEPLALNAVARAAEVGVGTVYRHFATTSELEETLVWDRFDDLAEILDSTGPDHLERALTAVFTLLAQDPVFEAVTSRPQPALEQTAARQQELLERLAQVLDHTRAAGALKEGIDASAVLMLMCGLAHSVRNNGVDAGGPQARMLLRVVFDGLRP</sequence>
<dbReference type="EMBL" id="UGQT01000001">
    <property type="protein sequence ID" value="STZ58678.1"/>
    <property type="molecule type" value="Genomic_DNA"/>
</dbReference>
<evidence type="ECO:0000259" key="5">
    <source>
        <dbReference type="Pfam" id="PF21597"/>
    </source>
</evidence>
<dbReference type="SUPFAM" id="SSF48498">
    <property type="entry name" value="Tetracyclin repressor-like, C-terminal domain"/>
    <property type="match status" value="1"/>
</dbReference>
<feature type="domain" description="HTH tetR-type" evidence="4">
    <location>
        <begin position="15"/>
        <end position="55"/>
    </location>
</feature>
<feature type="domain" description="Transcriptional regulator SbtR-like C-terminal" evidence="5">
    <location>
        <begin position="93"/>
        <end position="179"/>
    </location>
</feature>